<gene>
    <name evidence="1" type="ORF">NQ318_000142</name>
</gene>
<accession>A0AAV8XHP0</accession>
<dbReference type="AlphaFoldDB" id="A0AAV8XHP0"/>
<dbReference type="EMBL" id="JAPWTK010000564">
    <property type="protein sequence ID" value="KAJ8938350.1"/>
    <property type="molecule type" value="Genomic_DNA"/>
</dbReference>
<keyword evidence="2" id="KW-1185">Reference proteome</keyword>
<comment type="caution">
    <text evidence="1">The sequence shown here is derived from an EMBL/GenBank/DDBJ whole genome shotgun (WGS) entry which is preliminary data.</text>
</comment>
<dbReference type="Proteomes" id="UP001162162">
    <property type="component" value="Unassembled WGS sequence"/>
</dbReference>
<protein>
    <submittedName>
        <fullName evidence="1">Uncharacterized protein</fullName>
    </submittedName>
</protein>
<sequence>MSSNVNEHLRRFVREDATVLQVIRLQTLFETLLSLLSIILHIRENLQVAQNGELKLKKLSETVPKARGITELRKGDATADRFQFRVYWPEVT</sequence>
<name>A0AAV8XHP0_9CUCU</name>
<evidence type="ECO:0000313" key="1">
    <source>
        <dbReference type="EMBL" id="KAJ8938350.1"/>
    </source>
</evidence>
<reference evidence="1" key="1">
    <citation type="journal article" date="2023" name="Insect Mol. Biol.">
        <title>Genome sequencing provides insights into the evolution of gene families encoding plant cell wall-degrading enzymes in longhorned beetles.</title>
        <authorList>
            <person name="Shin N.R."/>
            <person name="Okamura Y."/>
            <person name="Kirsch R."/>
            <person name="Pauchet Y."/>
        </authorList>
    </citation>
    <scope>NUCLEOTIDE SEQUENCE</scope>
    <source>
        <strain evidence="1">AMC_N1</strain>
    </source>
</reference>
<evidence type="ECO:0000313" key="2">
    <source>
        <dbReference type="Proteomes" id="UP001162162"/>
    </source>
</evidence>
<organism evidence="1 2">
    <name type="scientific">Aromia moschata</name>
    <dbReference type="NCBI Taxonomy" id="1265417"/>
    <lineage>
        <taxon>Eukaryota</taxon>
        <taxon>Metazoa</taxon>
        <taxon>Ecdysozoa</taxon>
        <taxon>Arthropoda</taxon>
        <taxon>Hexapoda</taxon>
        <taxon>Insecta</taxon>
        <taxon>Pterygota</taxon>
        <taxon>Neoptera</taxon>
        <taxon>Endopterygota</taxon>
        <taxon>Coleoptera</taxon>
        <taxon>Polyphaga</taxon>
        <taxon>Cucujiformia</taxon>
        <taxon>Chrysomeloidea</taxon>
        <taxon>Cerambycidae</taxon>
        <taxon>Cerambycinae</taxon>
        <taxon>Callichromatini</taxon>
        <taxon>Aromia</taxon>
    </lineage>
</organism>
<proteinExistence type="predicted"/>